<keyword evidence="2" id="KW-0863">Zinc-finger</keyword>
<evidence type="ECO:0008006" key="8">
    <source>
        <dbReference type="Google" id="ProtNLM"/>
    </source>
</evidence>
<evidence type="ECO:0000313" key="6">
    <source>
        <dbReference type="EMBL" id="KAE9541878.1"/>
    </source>
</evidence>
<evidence type="ECO:0000313" key="7">
    <source>
        <dbReference type="Proteomes" id="UP000475862"/>
    </source>
</evidence>
<evidence type="ECO:0000256" key="2">
    <source>
        <dbReference type="ARBA" id="ARBA00022771"/>
    </source>
</evidence>
<dbReference type="GO" id="GO:0008270">
    <property type="term" value="F:zinc ion binding"/>
    <property type="evidence" value="ECO:0007669"/>
    <property type="project" value="UniProtKB-KW"/>
</dbReference>
<dbReference type="Gene3D" id="2.20.25.240">
    <property type="match status" value="1"/>
</dbReference>
<evidence type="ECO:0000259" key="5">
    <source>
        <dbReference type="Pfam" id="PF10551"/>
    </source>
</evidence>
<name>A0A6G0U0C7_APHGL</name>
<organism evidence="6 7">
    <name type="scientific">Aphis glycines</name>
    <name type="common">Soybean aphid</name>
    <dbReference type="NCBI Taxonomy" id="307491"/>
    <lineage>
        <taxon>Eukaryota</taxon>
        <taxon>Metazoa</taxon>
        <taxon>Ecdysozoa</taxon>
        <taxon>Arthropoda</taxon>
        <taxon>Hexapoda</taxon>
        <taxon>Insecta</taxon>
        <taxon>Pterygota</taxon>
        <taxon>Neoptera</taxon>
        <taxon>Paraneoptera</taxon>
        <taxon>Hemiptera</taxon>
        <taxon>Sternorrhyncha</taxon>
        <taxon>Aphidomorpha</taxon>
        <taxon>Aphidoidea</taxon>
        <taxon>Aphididae</taxon>
        <taxon>Aphidini</taxon>
        <taxon>Aphis</taxon>
        <taxon>Aphis</taxon>
    </lineage>
</organism>
<accession>A0A6G0U0C7</accession>
<dbReference type="InterPro" id="IPR018289">
    <property type="entry name" value="MULE_transposase_dom"/>
</dbReference>
<evidence type="ECO:0000256" key="1">
    <source>
        <dbReference type="ARBA" id="ARBA00022723"/>
    </source>
</evidence>
<gene>
    <name evidence="6" type="ORF">AGLY_003869</name>
</gene>
<dbReference type="EMBL" id="VYZN01000012">
    <property type="protein sequence ID" value="KAE9541878.1"/>
    <property type="molecule type" value="Genomic_DNA"/>
</dbReference>
<dbReference type="Pfam" id="PF10551">
    <property type="entry name" value="MULE"/>
    <property type="match status" value="1"/>
</dbReference>
<sequence>MAEIKILSETKLICGGFIYLRSKLLVNGKTYWECQKLRKKECKARVITAFNIFENKNYFVRESTLDDHAHVPNQEECEAEIIKYSLKRKAEDQPQLPPAQILRTEMAGLSDGVLSQLPNRDNLKKSMRKVRRKNLPPNPKTLNDFGTLPDRYQKTLTGEHFLIYDSLDDDSVNEGRVVVFSTRRNLELLAWSDCWFLHGTFKVCPTIFTQVFTILGTCKQHDAHDTVAIPFVYALLSSKETVQYATVLRAVQSSFNEHRIVCEPAKIMTDFEKSIINACQEVYPNCPLSCCFFHFGQSMYRQIQSVGLQATYNDPDDRSLKMYSHMMLALAFVPLAEVPRIFSFLKNDAPEDLLPILEYFEKNYVVGVIARGQRRGILPRYPPEIWNQHQAALTGSHKTNNVSEGWHNRFQLVIGKHHPDLYSALGEIQKEQADAEIMIAELSLGRKVRALPKRKWRDFQKRIMSITAEFNTYQPLQFLRAIAHNIVL</sequence>
<reference evidence="6 7" key="1">
    <citation type="submission" date="2019-08" db="EMBL/GenBank/DDBJ databases">
        <title>The genome of the soybean aphid Biotype 1, its phylome, world population structure and adaptation to the North American continent.</title>
        <authorList>
            <person name="Giordano R."/>
            <person name="Donthu R.K."/>
            <person name="Hernandez A.G."/>
            <person name="Wright C.L."/>
            <person name="Zimin A.V."/>
        </authorList>
    </citation>
    <scope>NUCLEOTIDE SEQUENCE [LARGE SCALE GENOMIC DNA]</scope>
    <source>
        <tissue evidence="6">Whole aphids</tissue>
    </source>
</reference>
<keyword evidence="1" id="KW-0479">Metal-binding</keyword>
<dbReference type="OrthoDB" id="6578542at2759"/>
<feature type="domain" description="MULE transposase" evidence="5">
    <location>
        <begin position="197"/>
        <end position="296"/>
    </location>
</feature>
<dbReference type="Proteomes" id="UP000475862">
    <property type="component" value="Unassembled WGS sequence"/>
</dbReference>
<dbReference type="Pfam" id="PF04500">
    <property type="entry name" value="FLYWCH"/>
    <property type="match status" value="1"/>
</dbReference>
<dbReference type="PANTHER" id="PTHR47160">
    <property type="entry name" value="PUTATIVE-RELATED"/>
    <property type="match status" value="1"/>
</dbReference>
<keyword evidence="3" id="KW-0862">Zinc</keyword>
<dbReference type="InterPro" id="IPR007588">
    <property type="entry name" value="Znf_FLYWCH"/>
</dbReference>
<keyword evidence="7" id="KW-1185">Reference proteome</keyword>
<protein>
    <recommendedName>
        <fullName evidence="8">MULE transposase domain-containing protein</fullName>
    </recommendedName>
</protein>
<dbReference type="AlphaFoldDB" id="A0A6G0U0C7"/>
<dbReference type="PANTHER" id="PTHR47160:SF10">
    <property type="entry name" value="MULE TRANSPOSASE DOMAIN-CONTAINING PROTEIN"/>
    <property type="match status" value="1"/>
</dbReference>
<feature type="domain" description="FLYWCH-type" evidence="4">
    <location>
        <begin position="10"/>
        <end position="56"/>
    </location>
</feature>
<comment type="caution">
    <text evidence="6">The sequence shown here is derived from an EMBL/GenBank/DDBJ whole genome shotgun (WGS) entry which is preliminary data.</text>
</comment>
<evidence type="ECO:0000259" key="4">
    <source>
        <dbReference type="Pfam" id="PF04500"/>
    </source>
</evidence>
<evidence type="ECO:0000256" key="3">
    <source>
        <dbReference type="ARBA" id="ARBA00022833"/>
    </source>
</evidence>
<proteinExistence type="predicted"/>